<dbReference type="EMBL" id="JH817906">
    <property type="protein sequence ID" value="EKC30720.1"/>
    <property type="molecule type" value="Genomic_DNA"/>
</dbReference>
<dbReference type="HOGENOM" id="CLU_2514823_0_0_1"/>
<reference evidence="1" key="1">
    <citation type="journal article" date="2012" name="Nature">
        <title>The oyster genome reveals stress adaptation and complexity of shell formation.</title>
        <authorList>
            <person name="Zhang G."/>
            <person name="Fang X."/>
            <person name="Guo X."/>
            <person name="Li L."/>
            <person name="Luo R."/>
            <person name="Xu F."/>
            <person name="Yang P."/>
            <person name="Zhang L."/>
            <person name="Wang X."/>
            <person name="Qi H."/>
            <person name="Xiong Z."/>
            <person name="Que H."/>
            <person name="Xie Y."/>
            <person name="Holland P.W."/>
            <person name="Paps J."/>
            <person name="Zhu Y."/>
            <person name="Wu F."/>
            <person name="Chen Y."/>
            <person name="Wang J."/>
            <person name="Peng C."/>
            <person name="Meng J."/>
            <person name="Yang L."/>
            <person name="Liu J."/>
            <person name="Wen B."/>
            <person name="Zhang N."/>
            <person name="Huang Z."/>
            <person name="Zhu Q."/>
            <person name="Feng Y."/>
            <person name="Mount A."/>
            <person name="Hedgecock D."/>
            <person name="Xu Z."/>
            <person name="Liu Y."/>
            <person name="Domazet-Loso T."/>
            <person name="Du Y."/>
            <person name="Sun X."/>
            <person name="Zhang S."/>
            <person name="Liu B."/>
            <person name="Cheng P."/>
            <person name="Jiang X."/>
            <person name="Li J."/>
            <person name="Fan D."/>
            <person name="Wang W."/>
            <person name="Fu W."/>
            <person name="Wang T."/>
            <person name="Wang B."/>
            <person name="Zhang J."/>
            <person name="Peng Z."/>
            <person name="Li Y."/>
            <person name="Li N."/>
            <person name="Wang J."/>
            <person name="Chen M."/>
            <person name="He Y."/>
            <person name="Tan F."/>
            <person name="Song X."/>
            <person name="Zheng Q."/>
            <person name="Huang R."/>
            <person name="Yang H."/>
            <person name="Du X."/>
            <person name="Chen L."/>
            <person name="Yang M."/>
            <person name="Gaffney P.M."/>
            <person name="Wang S."/>
            <person name="Luo L."/>
            <person name="She Z."/>
            <person name="Ming Y."/>
            <person name="Huang W."/>
            <person name="Zhang S."/>
            <person name="Huang B."/>
            <person name="Zhang Y."/>
            <person name="Qu T."/>
            <person name="Ni P."/>
            <person name="Miao G."/>
            <person name="Wang J."/>
            <person name="Wang Q."/>
            <person name="Steinberg C.E."/>
            <person name="Wang H."/>
            <person name="Li N."/>
            <person name="Qian L."/>
            <person name="Zhang G."/>
            <person name="Li Y."/>
            <person name="Yang H."/>
            <person name="Liu X."/>
            <person name="Wang J."/>
            <person name="Yin Y."/>
            <person name="Wang J."/>
        </authorList>
    </citation>
    <scope>NUCLEOTIDE SEQUENCE [LARGE SCALE GENOMIC DNA]</scope>
    <source>
        <strain evidence="1">05x7-T-G4-1.051#20</strain>
    </source>
</reference>
<organism evidence="1">
    <name type="scientific">Magallana gigas</name>
    <name type="common">Pacific oyster</name>
    <name type="synonym">Crassostrea gigas</name>
    <dbReference type="NCBI Taxonomy" id="29159"/>
    <lineage>
        <taxon>Eukaryota</taxon>
        <taxon>Metazoa</taxon>
        <taxon>Spiralia</taxon>
        <taxon>Lophotrochozoa</taxon>
        <taxon>Mollusca</taxon>
        <taxon>Bivalvia</taxon>
        <taxon>Autobranchia</taxon>
        <taxon>Pteriomorphia</taxon>
        <taxon>Ostreida</taxon>
        <taxon>Ostreoidea</taxon>
        <taxon>Ostreidae</taxon>
        <taxon>Magallana</taxon>
    </lineage>
</organism>
<accession>K1QPF3</accession>
<dbReference type="InParanoid" id="K1QPF3"/>
<proteinExistence type="predicted"/>
<sequence length="85" mass="9625">MNYDSSLMTQSQDPINLEMAALESGVYDHEEPSLMSKEHFGIITTTQEGILNTLQVMSNEIANHTATILKKIQEIQEKRRNFNGV</sequence>
<name>K1QPF3_MAGGI</name>
<protein>
    <submittedName>
        <fullName evidence="1">Uncharacterized protein</fullName>
    </submittedName>
</protein>
<evidence type="ECO:0000313" key="1">
    <source>
        <dbReference type="EMBL" id="EKC30720.1"/>
    </source>
</evidence>
<dbReference type="AlphaFoldDB" id="K1QPF3"/>
<gene>
    <name evidence="1" type="ORF">CGI_10019956</name>
</gene>